<feature type="region of interest" description="Disordered" evidence="1">
    <location>
        <begin position="269"/>
        <end position="326"/>
    </location>
</feature>
<accession>A0AAN9KWI1</accession>
<dbReference type="Proteomes" id="UP001367508">
    <property type="component" value="Unassembled WGS sequence"/>
</dbReference>
<feature type="compositionally biased region" description="Basic and acidic residues" evidence="1">
    <location>
        <begin position="1"/>
        <end position="10"/>
    </location>
</feature>
<gene>
    <name evidence="2" type="ORF">VNO77_27197</name>
</gene>
<comment type="caution">
    <text evidence="2">The sequence shown here is derived from an EMBL/GenBank/DDBJ whole genome shotgun (WGS) entry which is preliminary data.</text>
</comment>
<reference evidence="2 3" key="1">
    <citation type="submission" date="2024-01" db="EMBL/GenBank/DDBJ databases">
        <title>The genomes of 5 underutilized Papilionoideae crops provide insights into root nodulation and disease resistanc.</title>
        <authorList>
            <person name="Jiang F."/>
        </authorList>
    </citation>
    <scope>NUCLEOTIDE SEQUENCE [LARGE SCALE GENOMIC DNA]</scope>
    <source>
        <strain evidence="2">LVBAO_FW01</strain>
        <tissue evidence="2">Leaves</tissue>
    </source>
</reference>
<evidence type="ECO:0000313" key="2">
    <source>
        <dbReference type="EMBL" id="KAK7323707.1"/>
    </source>
</evidence>
<feature type="region of interest" description="Disordered" evidence="1">
    <location>
        <begin position="1"/>
        <end position="27"/>
    </location>
</feature>
<proteinExistence type="predicted"/>
<dbReference type="AlphaFoldDB" id="A0AAN9KWI1"/>
<feature type="compositionally biased region" description="Low complexity" evidence="1">
    <location>
        <begin position="310"/>
        <end position="326"/>
    </location>
</feature>
<evidence type="ECO:0000256" key="1">
    <source>
        <dbReference type="SAM" id="MobiDB-lite"/>
    </source>
</evidence>
<keyword evidence="3" id="KW-1185">Reference proteome</keyword>
<name>A0AAN9KWI1_CANGL</name>
<feature type="region of interest" description="Disordered" evidence="1">
    <location>
        <begin position="169"/>
        <end position="191"/>
    </location>
</feature>
<protein>
    <submittedName>
        <fullName evidence="2">Uncharacterized protein</fullName>
    </submittedName>
</protein>
<organism evidence="2 3">
    <name type="scientific">Canavalia gladiata</name>
    <name type="common">Sword bean</name>
    <name type="synonym">Dolichos gladiatus</name>
    <dbReference type="NCBI Taxonomy" id="3824"/>
    <lineage>
        <taxon>Eukaryota</taxon>
        <taxon>Viridiplantae</taxon>
        <taxon>Streptophyta</taxon>
        <taxon>Embryophyta</taxon>
        <taxon>Tracheophyta</taxon>
        <taxon>Spermatophyta</taxon>
        <taxon>Magnoliopsida</taxon>
        <taxon>eudicotyledons</taxon>
        <taxon>Gunneridae</taxon>
        <taxon>Pentapetalae</taxon>
        <taxon>rosids</taxon>
        <taxon>fabids</taxon>
        <taxon>Fabales</taxon>
        <taxon>Fabaceae</taxon>
        <taxon>Papilionoideae</taxon>
        <taxon>50 kb inversion clade</taxon>
        <taxon>NPAAA clade</taxon>
        <taxon>indigoferoid/millettioid clade</taxon>
        <taxon>Phaseoleae</taxon>
        <taxon>Canavalia</taxon>
    </lineage>
</organism>
<dbReference type="EMBL" id="JAYMYQ010000006">
    <property type="protein sequence ID" value="KAK7323707.1"/>
    <property type="molecule type" value="Genomic_DNA"/>
</dbReference>
<sequence length="326" mass="35860">MSIKPTEKPFRCGYTRAPNRQSEKEADRDVAQDLSSWEKHSLFSGAVLHEKKPLGQGVGVQLRITRAPPLLVLVPLQGKEGSGIAHQQGITSSDHLVGTLEDLQGMSCHQAKATSVEWIPLVRTAQPSKSKQSILRGGGRSHHMICHARETRILAGNLSFAEKMTSHETTSSCMVETNGRKRESKTRPGVKGRSIYASHASAGIAYMASQRIATLQGRNSHEAETEPLLESKSNPCALATSRAWVRAQLNQFLTRRLFCASMRSTPHAREQVGTTRTVRSPRTCPQVPNPHIGSLLSLHHRTTPHAREQVGTTRTVRSPRTSVEVK</sequence>
<evidence type="ECO:0000313" key="3">
    <source>
        <dbReference type="Proteomes" id="UP001367508"/>
    </source>
</evidence>